<gene>
    <name evidence="1" type="ORF">METZ01_LOCUS472320</name>
</gene>
<name>A0A383BH07_9ZZZZ</name>
<accession>A0A383BH07</accession>
<dbReference type="EMBL" id="UINC01200536">
    <property type="protein sequence ID" value="SVE19466.1"/>
    <property type="molecule type" value="Genomic_DNA"/>
</dbReference>
<feature type="non-terminal residue" evidence="1">
    <location>
        <position position="245"/>
    </location>
</feature>
<protein>
    <recommendedName>
        <fullName evidence="2">MAM domain-containing protein</fullName>
    </recommendedName>
</protein>
<organism evidence="1">
    <name type="scientific">marine metagenome</name>
    <dbReference type="NCBI Taxonomy" id="408172"/>
    <lineage>
        <taxon>unclassified sequences</taxon>
        <taxon>metagenomes</taxon>
        <taxon>ecological metagenomes</taxon>
    </lineage>
</organism>
<reference evidence="1" key="1">
    <citation type="submission" date="2018-05" db="EMBL/GenBank/DDBJ databases">
        <authorList>
            <person name="Lanie J.A."/>
            <person name="Ng W.-L."/>
            <person name="Kazmierczak K.M."/>
            <person name="Andrzejewski T.M."/>
            <person name="Davidsen T.M."/>
            <person name="Wayne K.J."/>
            <person name="Tettelin H."/>
            <person name="Glass J.I."/>
            <person name="Rusch D."/>
            <person name="Podicherti R."/>
            <person name="Tsui H.-C.T."/>
            <person name="Winkler M.E."/>
        </authorList>
    </citation>
    <scope>NUCLEOTIDE SEQUENCE</scope>
</reference>
<evidence type="ECO:0008006" key="2">
    <source>
        <dbReference type="Google" id="ProtNLM"/>
    </source>
</evidence>
<proteinExistence type="predicted"/>
<feature type="non-terminal residue" evidence="1">
    <location>
        <position position="1"/>
    </location>
</feature>
<evidence type="ECO:0000313" key="1">
    <source>
        <dbReference type="EMBL" id="SVE19466.1"/>
    </source>
</evidence>
<dbReference type="AlphaFoldDB" id="A0A383BH07"/>
<sequence>GLAGKPLNEEFEPLNIKAISLNEADVNIEFYSPFSSRNYLVETKPGLGLQKWAEQAGVELGDLGNGGYRATFSGDQNANNFYRVVALDPPPVFFDDFEAGGEGWTHGGDEDNWELGVPTTGPGKAFSGDNVYATGLGVDFAAFTDSYLRSPIIDLSDKKIQATLSFSEFRKIDPEISFHRVSVVILDAETEEILEEPYEASGATNDWETQSFRLKPDSLARKIIVEFWLSTDDFNLQEGWFIDDV</sequence>